<name>W6ZZ78_9APIC</name>
<dbReference type="Proteomes" id="UP000030640">
    <property type="component" value="Unassembled WGS sequence"/>
</dbReference>
<feature type="compositionally biased region" description="Basic and acidic residues" evidence="1">
    <location>
        <begin position="92"/>
        <end position="121"/>
    </location>
</feature>
<dbReference type="GeneID" id="20040320"/>
<dbReference type="AlphaFoldDB" id="W6ZZ78"/>
<gene>
    <name evidence="2" type="ORF">C922_05046</name>
</gene>
<accession>W6ZZ78</accession>
<dbReference type="OrthoDB" id="387440at2759"/>
<proteinExistence type="predicted"/>
<feature type="compositionally biased region" description="Basic and acidic residues" evidence="1">
    <location>
        <begin position="74"/>
        <end position="85"/>
    </location>
</feature>
<evidence type="ECO:0000313" key="3">
    <source>
        <dbReference type="Proteomes" id="UP000030640"/>
    </source>
</evidence>
<dbReference type="RefSeq" id="XP_008818841.1">
    <property type="nucleotide sequence ID" value="XM_008820619.1"/>
</dbReference>
<dbReference type="VEuPathDB" id="PlasmoDB:C922_05046"/>
<feature type="region of interest" description="Disordered" evidence="1">
    <location>
        <begin position="1"/>
        <end position="171"/>
    </location>
</feature>
<evidence type="ECO:0000313" key="2">
    <source>
        <dbReference type="EMBL" id="EUD64575.1"/>
    </source>
</evidence>
<feature type="compositionally biased region" description="Basic and acidic residues" evidence="1">
    <location>
        <begin position="21"/>
        <end position="38"/>
    </location>
</feature>
<organism evidence="2 3">
    <name type="scientific">Plasmodium inui San Antonio 1</name>
    <dbReference type="NCBI Taxonomy" id="1237626"/>
    <lineage>
        <taxon>Eukaryota</taxon>
        <taxon>Sar</taxon>
        <taxon>Alveolata</taxon>
        <taxon>Apicomplexa</taxon>
        <taxon>Aconoidasida</taxon>
        <taxon>Haemosporida</taxon>
        <taxon>Plasmodiidae</taxon>
        <taxon>Plasmodium</taxon>
        <taxon>Plasmodium (Plasmodium)</taxon>
    </lineage>
</organism>
<reference evidence="2 3" key="1">
    <citation type="submission" date="2013-02" db="EMBL/GenBank/DDBJ databases">
        <title>The Genome Sequence of Plasmodium inui San Antonio 1.</title>
        <authorList>
            <consortium name="The Broad Institute Genome Sequencing Platform"/>
            <consortium name="The Broad Institute Genome Sequencing Center for Infectious Disease"/>
            <person name="Neafsey D."/>
            <person name="Cheeseman I."/>
            <person name="Volkman S."/>
            <person name="Adams J."/>
            <person name="Walker B."/>
            <person name="Young S.K."/>
            <person name="Zeng Q."/>
            <person name="Gargeya S."/>
            <person name="Fitzgerald M."/>
            <person name="Haas B."/>
            <person name="Abouelleil A."/>
            <person name="Alvarado L."/>
            <person name="Arachchi H.M."/>
            <person name="Berlin A.M."/>
            <person name="Chapman S.B."/>
            <person name="Dewar J."/>
            <person name="Goldberg J."/>
            <person name="Griggs A."/>
            <person name="Gujja S."/>
            <person name="Hansen M."/>
            <person name="Howarth C."/>
            <person name="Imamovic A."/>
            <person name="Larimer J."/>
            <person name="McCowan C."/>
            <person name="Murphy C."/>
            <person name="Neiman D."/>
            <person name="Pearson M."/>
            <person name="Priest M."/>
            <person name="Roberts A."/>
            <person name="Saif S."/>
            <person name="Shea T."/>
            <person name="Sisk P."/>
            <person name="Sykes S."/>
            <person name="Wortman J."/>
            <person name="Nusbaum C."/>
            <person name="Birren B."/>
        </authorList>
    </citation>
    <scope>NUCLEOTIDE SEQUENCE [LARGE SCALE GENOMIC DNA]</scope>
    <source>
        <strain evidence="2 3">San Antonio 1</strain>
    </source>
</reference>
<dbReference type="EMBL" id="KI965494">
    <property type="protein sequence ID" value="EUD64575.1"/>
    <property type="molecule type" value="Genomic_DNA"/>
</dbReference>
<feature type="compositionally biased region" description="Low complexity" evidence="1">
    <location>
        <begin position="160"/>
        <end position="171"/>
    </location>
</feature>
<protein>
    <recommendedName>
        <fullName evidence="4">Plasmodium RESA N-terminal domain-containing protein</fullName>
    </recommendedName>
</protein>
<keyword evidence="3" id="KW-1185">Reference proteome</keyword>
<feature type="compositionally biased region" description="Basic and acidic residues" evidence="1">
    <location>
        <begin position="128"/>
        <end position="151"/>
    </location>
</feature>
<evidence type="ECO:0000256" key="1">
    <source>
        <dbReference type="SAM" id="MobiDB-lite"/>
    </source>
</evidence>
<evidence type="ECO:0008006" key="4">
    <source>
        <dbReference type="Google" id="ProtNLM"/>
    </source>
</evidence>
<sequence>MDSTVGRTLEGGNSAKGVPSTEKKDDTDHGSTAHRRDSVAGGSCSDHGLNGKHELSRNHGRNMNHGMSSNHGGSTDHGHYSDHGRNNNHGGSTDHGRWSDHGRSRNHGGKTDHGHYSDHGRNNNHGGSTDHGRWSDHGRSRNHGGKTDHTRFSSGRSRLESYYSSEGPSYSRNAERLGVEYRLKQEWNDLGVIKTKNWFNVIIGICDTPITEYDSYNFVDDKVRSWSQLIKVLRALREVDINERNIIFEKFVDYLRQRKQNNPSDSLTDEKQILWNDIKLLKQQKDAEWNKYHVATWKYWFHKEFATVNLIDNKPGYN</sequence>